<dbReference type="Proteomes" id="UP000538292">
    <property type="component" value="Unassembled WGS sequence"/>
</dbReference>
<protein>
    <submittedName>
        <fullName evidence="1">Uncharacterized protein</fullName>
    </submittedName>
</protein>
<dbReference type="AlphaFoldDB" id="A0A7W1XS56"/>
<dbReference type="EMBL" id="JACEOL010000027">
    <property type="protein sequence ID" value="MBA4602259.1"/>
    <property type="molecule type" value="Genomic_DNA"/>
</dbReference>
<proteinExistence type="predicted"/>
<accession>A0A7W1XS56</accession>
<evidence type="ECO:0000313" key="2">
    <source>
        <dbReference type="Proteomes" id="UP000538292"/>
    </source>
</evidence>
<sequence length="63" mass="7658">MKRKISGHEIDRFIRESQVILETERHLYLYHRGQDIRFPCIRDGKEWIIKSAIVKGMWMEAKN</sequence>
<keyword evidence="2" id="KW-1185">Reference proteome</keyword>
<comment type="caution">
    <text evidence="1">The sequence shown here is derived from an EMBL/GenBank/DDBJ whole genome shotgun (WGS) entry which is preliminary data.</text>
</comment>
<name>A0A7W1XS56_9BACL</name>
<organism evidence="1 2">
    <name type="scientific">Thermoactinomyces mirandus</name>
    <dbReference type="NCBI Taxonomy" id="2756294"/>
    <lineage>
        <taxon>Bacteria</taxon>
        <taxon>Bacillati</taxon>
        <taxon>Bacillota</taxon>
        <taxon>Bacilli</taxon>
        <taxon>Bacillales</taxon>
        <taxon>Thermoactinomycetaceae</taxon>
        <taxon>Thermoactinomyces</taxon>
    </lineage>
</organism>
<reference evidence="1 2" key="1">
    <citation type="submission" date="2020-07" db="EMBL/GenBank/DDBJ databases">
        <title>Thermoactinomyces phylogeny.</title>
        <authorList>
            <person name="Dunlap C."/>
        </authorList>
    </citation>
    <scope>NUCLEOTIDE SEQUENCE [LARGE SCALE GENOMIC DNA]</scope>
    <source>
        <strain evidence="1 2">AMNI-1</strain>
    </source>
</reference>
<evidence type="ECO:0000313" key="1">
    <source>
        <dbReference type="EMBL" id="MBA4602259.1"/>
    </source>
</evidence>
<gene>
    <name evidence="1" type="ORF">H2C83_08000</name>
</gene>